<dbReference type="STRING" id="44316.ENSEGOP00005012975"/>
<sequence length="192" mass="21277">MGSGFWDADLGVQVLSADSGVQVLRVRLLETQAALREQEVGALRAQAGGLSPGHPRSAGVQEQVRELEQQFRELREPLRERGRSLAAARELHQFRRDLEDELTLQKELQGRERRVTELLERGVPGPGVPGSGVPGGVPALREAWRELRAQAARRQRRLEAALAAQRFLCDAAAAEAWLGERELHMLAQDKAK</sequence>
<protein>
    <submittedName>
        <fullName evidence="1">Uncharacterized protein</fullName>
    </submittedName>
</protein>
<accession>A0A3L8Q9Q0</accession>
<proteinExistence type="predicted"/>
<name>A0A3L8Q9Q0_CHLGU</name>
<dbReference type="Proteomes" id="UP000276834">
    <property type="component" value="Unassembled WGS sequence"/>
</dbReference>
<reference evidence="1 2" key="1">
    <citation type="journal article" date="2018" name="Proc. R. Soc. B">
        <title>A non-coding region near Follistatin controls head colour polymorphism in the Gouldian finch.</title>
        <authorList>
            <person name="Toomey M.B."/>
            <person name="Marques C.I."/>
            <person name="Andrade P."/>
            <person name="Araujo P.M."/>
            <person name="Sabatino S."/>
            <person name="Gazda M.A."/>
            <person name="Afonso S."/>
            <person name="Lopes R.J."/>
            <person name="Corbo J.C."/>
            <person name="Carneiro M."/>
        </authorList>
    </citation>
    <scope>NUCLEOTIDE SEQUENCE [LARGE SCALE GENOMIC DNA]</scope>
    <source>
        <strain evidence="1">Red01</strain>
        <tissue evidence="1">Muscle</tissue>
    </source>
</reference>
<comment type="caution">
    <text evidence="1">The sequence shown here is derived from an EMBL/GenBank/DDBJ whole genome shotgun (WGS) entry which is preliminary data.</text>
</comment>
<dbReference type="PANTHER" id="PTHR11915">
    <property type="entry name" value="SPECTRIN/FILAMIN RELATED CYTOSKELETAL PROTEIN"/>
    <property type="match status" value="1"/>
</dbReference>
<dbReference type="EMBL" id="QUSF01001405">
    <property type="protein sequence ID" value="RLV64054.1"/>
    <property type="molecule type" value="Genomic_DNA"/>
</dbReference>
<keyword evidence="2" id="KW-1185">Reference proteome</keyword>
<dbReference type="Gene3D" id="1.20.58.60">
    <property type="match status" value="2"/>
</dbReference>
<dbReference type="AlphaFoldDB" id="A0A3L8Q9Q0"/>
<evidence type="ECO:0000313" key="2">
    <source>
        <dbReference type="Proteomes" id="UP000276834"/>
    </source>
</evidence>
<gene>
    <name evidence="1" type="ORF">DV515_00017643</name>
</gene>
<evidence type="ECO:0000313" key="1">
    <source>
        <dbReference type="EMBL" id="RLV64054.1"/>
    </source>
</evidence>
<dbReference type="SUPFAM" id="SSF46966">
    <property type="entry name" value="Spectrin repeat"/>
    <property type="match status" value="2"/>
</dbReference>
<feature type="non-terminal residue" evidence="1">
    <location>
        <position position="192"/>
    </location>
</feature>
<organism evidence="1 2">
    <name type="scientific">Chloebia gouldiae</name>
    <name type="common">Gouldian finch</name>
    <name type="synonym">Erythrura gouldiae</name>
    <dbReference type="NCBI Taxonomy" id="44316"/>
    <lineage>
        <taxon>Eukaryota</taxon>
        <taxon>Metazoa</taxon>
        <taxon>Chordata</taxon>
        <taxon>Craniata</taxon>
        <taxon>Vertebrata</taxon>
        <taxon>Euteleostomi</taxon>
        <taxon>Archelosauria</taxon>
        <taxon>Archosauria</taxon>
        <taxon>Dinosauria</taxon>
        <taxon>Saurischia</taxon>
        <taxon>Theropoda</taxon>
        <taxon>Coelurosauria</taxon>
        <taxon>Aves</taxon>
        <taxon>Neognathae</taxon>
        <taxon>Neoaves</taxon>
        <taxon>Telluraves</taxon>
        <taxon>Australaves</taxon>
        <taxon>Passeriformes</taxon>
        <taxon>Passeroidea</taxon>
        <taxon>Passeridae</taxon>
        <taxon>Chloebia</taxon>
    </lineage>
</organism>